<gene>
    <name evidence="1" type="primary">A01g510860.1_BraROA</name>
    <name evidence="1" type="ORF">IGI04_003796</name>
</gene>
<evidence type="ECO:0000313" key="1">
    <source>
        <dbReference type="EMBL" id="KAG5416229.1"/>
    </source>
</evidence>
<protein>
    <submittedName>
        <fullName evidence="1">Uncharacterized protein</fullName>
    </submittedName>
</protein>
<sequence>MERRGGLARLMARLDIGGHNLLKIDMLATPGRYLAYDDLDFFLPIHLLTIYLSILCCR</sequence>
<organism evidence="1 2">
    <name type="scientific">Brassica rapa subsp. trilocularis</name>
    <dbReference type="NCBI Taxonomy" id="1813537"/>
    <lineage>
        <taxon>Eukaryota</taxon>
        <taxon>Viridiplantae</taxon>
        <taxon>Streptophyta</taxon>
        <taxon>Embryophyta</taxon>
        <taxon>Tracheophyta</taxon>
        <taxon>Spermatophyta</taxon>
        <taxon>Magnoliopsida</taxon>
        <taxon>eudicotyledons</taxon>
        <taxon>Gunneridae</taxon>
        <taxon>Pentapetalae</taxon>
        <taxon>rosids</taxon>
        <taxon>malvids</taxon>
        <taxon>Brassicales</taxon>
        <taxon>Brassicaceae</taxon>
        <taxon>Brassiceae</taxon>
        <taxon>Brassica</taxon>
    </lineage>
</organism>
<comment type="caution">
    <text evidence="1">The sequence shown here is derived from an EMBL/GenBank/DDBJ whole genome shotgun (WGS) entry which is preliminary data.</text>
</comment>
<name>A0ABQ7NZH3_BRACM</name>
<keyword evidence="2" id="KW-1185">Reference proteome</keyword>
<reference evidence="1 2" key="1">
    <citation type="submission" date="2021-03" db="EMBL/GenBank/DDBJ databases">
        <authorList>
            <person name="King G.J."/>
            <person name="Bancroft I."/>
            <person name="Baten A."/>
            <person name="Bloomfield J."/>
            <person name="Borpatragohain P."/>
            <person name="He Z."/>
            <person name="Irish N."/>
            <person name="Irwin J."/>
            <person name="Liu K."/>
            <person name="Mauleon R.P."/>
            <person name="Moore J."/>
            <person name="Morris R."/>
            <person name="Ostergaard L."/>
            <person name="Wang B."/>
            <person name="Wells R."/>
        </authorList>
    </citation>
    <scope>NUCLEOTIDE SEQUENCE [LARGE SCALE GENOMIC DNA]</scope>
    <source>
        <strain evidence="1">R-o-18</strain>
        <tissue evidence="1">Leaf</tissue>
    </source>
</reference>
<proteinExistence type="predicted"/>
<evidence type="ECO:0000313" key="2">
    <source>
        <dbReference type="Proteomes" id="UP000823674"/>
    </source>
</evidence>
<dbReference type="EMBL" id="JADBGQ010000001">
    <property type="protein sequence ID" value="KAG5416229.1"/>
    <property type="molecule type" value="Genomic_DNA"/>
</dbReference>
<dbReference type="Proteomes" id="UP000823674">
    <property type="component" value="Chromosome A01"/>
</dbReference>
<accession>A0ABQ7NZH3</accession>